<dbReference type="RefSeq" id="WP_196294124.1">
    <property type="nucleotide sequence ID" value="NZ_JADQDM010000008.1"/>
</dbReference>
<dbReference type="EMBL" id="JADQDM010000008">
    <property type="protein sequence ID" value="MBF9222680.1"/>
    <property type="molecule type" value="Genomic_DNA"/>
</dbReference>
<name>A0ABS0I6V8_9BACT</name>
<dbReference type="CDD" id="cd02440">
    <property type="entry name" value="AdoMet_MTases"/>
    <property type="match status" value="1"/>
</dbReference>
<dbReference type="Pfam" id="PF08242">
    <property type="entry name" value="Methyltransf_12"/>
    <property type="match status" value="1"/>
</dbReference>
<dbReference type="SUPFAM" id="SSF53335">
    <property type="entry name" value="S-adenosyl-L-methionine-dependent methyltransferases"/>
    <property type="match status" value="1"/>
</dbReference>
<dbReference type="Proteomes" id="UP000618931">
    <property type="component" value="Unassembled WGS sequence"/>
</dbReference>
<keyword evidence="2" id="KW-0808">Transferase</keyword>
<dbReference type="InterPro" id="IPR013217">
    <property type="entry name" value="Methyltransf_12"/>
</dbReference>
<comment type="caution">
    <text evidence="2">The sequence shown here is derived from an EMBL/GenBank/DDBJ whole genome shotgun (WGS) entry which is preliminary data.</text>
</comment>
<keyword evidence="3" id="KW-1185">Reference proteome</keyword>
<evidence type="ECO:0000313" key="2">
    <source>
        <dbReference type="EMBL" id="MBF9222680.1"/>
    </source>
</evidence>
<feature type="domain" description="Methyltransferase type 12" evidence="1">
    <location>
        <begin position="60"/>
        <end position="146"/>
    </location>
</feature>
<sequence>MSDPINHLLDTAAIVRYHRLRMQEHGADSVAALGWARPEGQQARFAALAGIADLTDCAVLDVGCGHADLYPFLQQRFAGVRYCGIEQLPELLDVAQARHGADRHVTLGGGDFLRASLPPADYVLASGALSYRHRNPDFIWRAIERLYGACRLGLGFNLLSQAPGPDGLLVAYEPAEIVAFCQTLAARVALVQGYWPDDFTVFVYRG</sequence>
<evidence type="ECO:0000313" key="3">
    <source>
        <dbReference type="Proteomes" id="UP000618931"/>
    </source>
</evidence>
<gene>
    <name evidence="2" type="ORF">I2H31_16365</name>
</gene>
<dbReference type="Gene3D" id="3.40.50.150">
    <property type="entry name" value="Vaccinia Virus protein VP39"/>
    <property type="match status" value="1"/>
</dbReference>
<dbReference type="GO" id="GO:0032259">
    <property type="term" value="P:methylation"/>
    <property type="evidence" value="ECO:0007669"/>
    <property type="project" value="UniProtKB-KW"/>
</dbReference>
<proteinExistence type="predicted"/>
<dbReference type="InterPro" id="IPR029063">
    <property type="entry name" value="SAM-dependent_MTases_sf"/>
</dbReference>
<accession>A0ABS0I6V8</accession>
<evidence type="ECO:0000259" key="1">
    <source>
        <dbReference type="Pfam" id="PF08242"/>
    </source>
</evidence>
<keyword evidence="2" id="KW-0489">Methyltransferase</keyword>
<dbReference type="GO" id="GO:0008168">
    <property type="term" value="F:methyltransferase activity"/>
    <property type="evidence" value="ECO:0007669"/>
    <property type="project" value="UniProtKB-KW"/>
</dbReference>
<reference evidence="2 3" key="1">
    <citation type="submission" date="2020-11" db="EMBL/GenBank/DDBJ databases">
        <authorList>
            <person name="Kim M.K."/>
        </authorList>
    </citation>
    <scope>NUCLEOTIDE SEQUENCE [LARGE SCALE GENOMIC DNA]</scope>
    <source>
        <strain evidence="2 3">BT662</strain>
    </source>
</reference>
<organism evidence="2 3">
    <name type="scientific">Hymenobacter ruricola</name>
    <dbReference type="NCBI Taxonomy" id="2791023"/>
    <lineage>
        <taxon>Bacteria</taxon>
        <taxon>Pseudomonadati</taxon>
        <taxon>Bacteroidota</taxon>
        <taxon>Cytophagia</taxon>
        <taxon>Cytophagales</taxon>
        <taxon>Hymenobacteraceae</taxon>
        <taxon>Hymenobacter</taxon>
    </lineage>
</organism>
<protein>
    <submittedName>
        <fullName evidence="2">Class I SAM-dependent methyltransferase</fullName>
    </submittedName>
</protein>